<reference evidence="2" key="1">
    <citation type="submission" date="2022-10" db="EMBL/GenBank/DDBJ databases">
        <title>Roseovarius pelagicus sp. nov., isolated from Arctic seawater.</title>
        <authorList>
            <person name="Hong Y.W."/>
            <person name="Hwang C.Y."/>
        </authorList>
    </citation>
    <scope>NUCLEOTIDE SEQUENCE</scope>
    <source>
        <strain evidence="2">HL-MP18</strain>
    </source>
</reference>
<gene>
    <name evidence="2" type="ORF">N7U68_01690</name>
</gene>
<feature type="region of interest" description="Disordered" evidence="1">
    <location>
        <begin position="36"/>
        <end position="103"/>
    </location>
</feature>
<dbReference type="EMBL" id="CP106738">
    <property type="protein sequence ID" value="UXX83423.1"/>
    <property type="molecule type" value="Genomic_DNA"/>
</dbReference>
<proteinExistence type="predicted"/>
<name>A0ABY6DBE0_9RHOB</name>
<feature type="compositionally biased region" description="Basic and acidic residues" evidence="1">
    <location>
        <begin position="94"/>
        <end position="103"/>
    </location>
</feature>
<accession>A0ABY6DBE0</accession>
<evidence type="ECO:0000313" key="2">
    <source>
        <dbReference type="EMBL" id="UXX83423.1"/>
    </source>
</evidence>
<organism evidence="2 3">
    <name type="scientific">Roseovarius pelagicus</name>
    <dbReference type="NCBI Taxonomy" id="2980108"/>
    <lineage>
        <taxon>Bacteria</taxon>
        <taxon>Pseudomonadati</taxon>
        <taxon>Pseudomonadota</taxon>
        <taxon>Alphaproteobacteria</taxon>
        <taxon>Rhodobacterales</taxon>
        <taxon>Roseobacteraceae</taxon>
        <taxon>Roseovarius</taxon>
    </lineage>
</organism>
<evidence type="ECO:0008006" key="4">
    <source>
        <dbReference type="Google" id="ProtNLM"/>
    </source>
</evidence>
<protein>
    <recommendedName>
        <fullName evidence="4">LTXXQ motif family protein</fullName>
    </recommendedName>
</protein>
<dbReference type="Proteomes" id="UP001064087">
    <property type="component" value="Chromosome"/>
</dbReference>
<keyword evidence="3" id="KW-1185">Reference proteome</keyword>
<sequence>MLRVLISTITVIALFSFLPSGPGGLGGSAVYASGGGDGPNLFNKKPKKKAFKKQPQKPANKKKPKKAAKKEPQGPFIPNTDSLRASRNGPAQQAHDKLHKYAKEDNLKGLATSAKRMKAFKSMVDGLVDRAKTAEQKIDANNVYTQLQRYRGAHKKNAALGYYANGILRGLAAMSAYERYMDADGKAAVAERFGDVGKKVDARIALEDARKDYSDARNRVPKGLRPLHPEP</sequence>
<feature type="compositionally biased region" description="Basic residues" evidence="1">
    <location>
        <begin position="44"/>
        <end position="68"/>
    </location>
</feature>
<dbReference type="RefSeq" id="WP_263048023.1">
    <property type="nucleotide sequence ID" value="NZ_CP106738.1"/>
</dbReference>
<evidence type="ECO:0000313" key="3">
    <source>
        <dbReference type="Proteomes" id="UP001064087"/>
    </source>
</evidence>
<feature type="compositionally biased region" description="Polar residues" evidence="1">
    <location>
        <begin position="79"/>
        <end position="91"/>
    </location>
</feature>
<evidence type="ECO:0000256" key="1">
    <source>
        <dbReference type="SAM" id="MobiDB-lite"/>
    </source>
</evidence>